<dbReference type="AlphaFoldDB" id="A0A7D9KL29"/>
<dbReference type="Proteomes" id="UP001152795">
    <property type="component" value="Unassembled WGS sequence"/>
</dbReference>
<evidence type="ECO:0000313" key="2">
    <source>
        <dbReference type="Proteomes" id="UP001152795"/>
    </source>
</evidence>
<reference evidence="1" key="1">
    <citation type="submission" date="2020-04" db="EMBL/GenBank/DDBJ databases">
        <authorList>
            <person name="Alioto T."/>
            <person name="Alioto T."/>
            <person name="Gomez Garrido J."/>
        </authorList>
    </citation>
    <scope>NUCLEOTIDE SEQUENCE</scope>
    <source>
        <strain evidence="1">A484AB</strain>
    </source>
</reference>
<organism evidence="1 2">
    <name type="scientific">Paramuricea clavata</name>
    <name type="common">Red gorgonian</name>
    <name type="synonym">Violescent sea-whip</name>
    <dbReference type="NCBI Taxonomy" id="317549"/>
    <lineage>
        <taxon>Eukaryota</taxon>
        <taxon>Metazoa</taxon>
        <taxon>Cnidaria</taxon>
        <taxon>Anthozoa</taxon>
        <taxon>Octocorallia</taxon>
        <taxon>Malacalcyonacea</taxon>
        <taxon>Plexauridae</taxon>
        <taxon>Paramuricea</taxon>
    </lineage>
</organism>
<sequence length="53" mass="5939">GANKELVWSGKPRIRGKDCGISKTVHRTIRAGEVIYRSLETFKLYQATQKCGS</sequence>
<proteinExistence type="predicted"/>
<keyword evidence="2" id="KW-1185">Reference proteome</keyword>
<gene>
    <name evidence="1" type="ORF">PACLA_8A022246</name>
</gene>
<dbReference type="EMBL" id="CACRXK020048496">
    <property type="protein sequence ID" value="CAB4046256.1"/>
    <property type="molecule type" value="Genomic_DNA"/>
</dbReference>
<feature type="non-terminal residue" evidence="1">
    <location>
        <position position="1"/>
    </location>
</feature>
<evidence type="ECO:0000313" key="1">
    <source>
        <dbReference type="EMBL" id="CAB4046256.1"/>
    </source>
</evidence>
<protein>
    <submittedName>
        <fullName evidence="1">Uncharacterized protein</fullName>
    </submittedName>
</protein>
<comment type="caution">
    <text evidence="1">The sequence shown here is derived from an EMBL/GenBank/DDBJ whole genome shotgun (WGS) entry which is preliminary data.</text>
</comment>
<accession>A0A7D9KL29</accession>
<name>A0A7D9KL29_PARCT</name>